<evidence type="ECO:0000256" key="1">
    <source>
        <dbReference type="SAM" id="MobiDB-lite"/>
    </source>
</evidence>
<accession>A0A9R1VBG9</accession>
<protein>
    <submittedName>
        <fullName evidence="2">Uncharacterized protein</fullName>
    </submittedName>
</protein>
<evidence type="ECO:0000313" key="2">
    <source>
        <dbReference type="EMBL" id="KAJ0203266.1"/>
    </source>
</evidence>
<gene>
    <name evidence="2" type="ORF">LSAT_V11C500246230</name>
</gene>
<feature type="region of interest" description="Disordered" evidence="1">
    <location>
        <begin position="164"/>
        <end position="184"/>
    </location>
</feature>
<reference evidence="2 3" key="1">
    <citation type="journal article" date="2017" name="Nat. Commun.">
        <title>Genome assembly with in vitro proximity ligation data and whole-genome triplication in lettuce.</title>
        <authorList>
            <person name="Reyes-Chin-Wo S."/>
            <person name="Wang Z."/>
            <person name="Yang X."/>
            <person name="Kozik A."/>
            <person name="Arikit S."/>
            <person name="Song C."/>
            <person name="Xia L."/>
            <person name="Froenicke L."/>
            <person name="Lavelle D.O."/>
            <person name="Truco M.J."/>
            <person name="Xia R."/>
            <person name="Zhu S."/>
            <person name="Xu C."/>
            <person name="Xu H."/>
            <person name="Xu X."/>
            <person name="Cox K."/>
            <person name="Korf I."/>
            <person name="Meyers B.C."/>
            <person name="Michelmore R.W."/>
        </authorList>
    </citation>
    <scope>NUCLEOTIDE SEQUENCE [LARGE SCALE GENOMIC DNA]</scope>
    <source>
        <strain evidence="3">cv. Salinas</strain>
        <tissue evidence="2">Seedlings</tissue>
    </source>
</reference>
<name>A0A9R1VBG9_LACSA</name>
<sequence>MEHRELAYLQEINPNQFLSSLDENSNAKGDLEEIERLIKDADHKESFRKAINTLCEPDVQFLHDYLKNPLKENKVVKDHINFEDAHLGFLETVIENNVAVQDEDRGSLGDKGDPKTLNGEDHNPPIGTHMLDQERMSIKNKRTKPRASVSTTFDVLTFKTLYSIKKDEEGREPREHENDVMEKK</sequence>
<evidence type="ECO:0000313" key="3">
    <source>
        <dbReference type="Proteomes" id="UP000235145"/>
    </source>
</evidence>
<dbReference type="AlphaFoldDB" id="A0A9R1VBG9"/>
<organism evidence="2 3">
    <name type="scientific">Lactuca sativa</name>
    <name type="common">Garden lettuce</name>
    <dbReference type="NCBI Taxonomy" id="4236"/>
    <lineage>
        <taxon>Eukaryota</taxon>
        <taxon>Viridiplantae</taxon>
        <taxon>Streptophyta</taxon>
        <taxon>Embryophyta</taxon>
        <taxon>Tracheophyta</taxon>
        <taxon>Spermatophyta</taxon>
        <taxon>Magnoliopsida</taxon>
        <taxon>eudicotyledons</taxon>
        <taxon>Gunneridae</taxon>
        <taxon>Pentapetalae</taxon>
        <taxon>asterids</taxon>
        <taxon>campanulids</taxon>
        <taxon>Asterales</taxon>
        <taxon>Asteraceae</taxon>
        <taxon>Cichorioideae</taxon>
        <taxon>Cichorieae</taxon>
        <taxon>Lactucinae</taxon>
        <taxon>Lactuca</taxon>
    </lineage>
</organism>
<dbReference type="EMBL" id="NBSK02000005">
    <property type="protein sequence ID" value="KAJ0203266.1"/>
    <property type="molecule type" value="Genomic_DNA"/>
</dbReference>
<feature type="compositionally biased region" description="Basic and acidic residues" evidence="1">
    <location>
        <begin position="102"/>
        <end position="123"/>
    </location>
</feature>
<dbReference type="Proteomes" id="UP000235145">
    <property type="component" value="Unassembled WGS sequence"/>
</dbReference>
<keyword evidence="3" id="KW-1185">Reference proteome</keyword>
<comment type="caution">
    <text evidence="2">The sequence shown here is derived from an EMBL/GenBank/DDBJ whole genome shotgun (WGS) entry which is preliminary data.</text>
</comment>
<proteinExistence type="predicted"/>
<feature type="region of interest" description="Disordered" evidence="1">
    <location>
        <begin position="101"/>
        <end position="129"/>
    </location>
</feature>